<organism evidence="7 8">
    <name type="scientific">Thalassococcus profundi</name>
    <dbReference type="NCBI Taxonomy" id="2282382"/>
    <lineage>
        <taxon>Bacteria</taxon>
        <taxon>Pseudomonadati</taxon>
        <taxon>Pseudomonadota</taxon>
        <taxon>Alphaproteobacteria</taxon>
        <taxon>Rhodobacterales</taxon>
        <taxon>Roseobacteraceae</taxon>
        <taxon>Thalassococcus</taxon>
    </lineage>
</organism>
<protein>
    <recommendedName>
        <fullName evidence="3">fructose-bisphosphate aldolase</fullName>
        <ecNumber evidence="3">4.1.2.13</ecNumber>
    </recommendedName>
    <alternativeName>
        <fullName evidence="6">Fructose-bisphosphate aldolase class I</fullName>
    </alternativeName>
</protein>
<gene>
    <name evidence="7" type="ORF">DU478_08445</name>
</gene>
<evidence type="ECO:0000256" key="5">
    <source>
        <dbReference type="ARBA" id="ARBA00023239"/>
    </source>
</evidence>
<dbReference type="GO" id="GO:0006096">
    <property type="term" value="P:glycolytic process"/>
    <property type="evidence" value="ECO:0007669"/>
    <property type="project" value="UniProtKB-UniPathway"/>
</dbReference>
<dbReference type="OrthoDB" id="9813469at2"/>
<dbReference type="PANTHER" id="PTHR11627">
    <property type="entry name" value="FRUCTOSE-BISPHOSPHATE ALDOLASE"/>
    <property type="match status" value="1"/>
</dbReference>
<dbReference type="AlphaFoldDB" id="A0A369TNN7"/>
<dbReference type="GO" id="GO:0004332">
    <property type="term" value="F:fructose-bisphosphate aldolase activity"/>
    <property type="evidence" value="ECO:0007669"/>
    <property type="project" value="UniProtKB-EC"/>
</dbReference>
<evidence type="ECO:0000256" key="3">
    <source>
        <dbReference type="ARBA" id="ARBA00013068"/>
    </source>
</evidence>
<dbReference type="Proteomes" id="UP000253977">
    <property type="component" value="Unassembled WGS sequence"/>
</dbReference>
<comment type="similarity">
    <text evidence="2">Belongs to the class I fructose-bisphosphate aldolase family.</text>
</comment>
<dbReference type="Gene3D" id="3.20.20.70">
    <property type="entry name" value="Aldolase class I"/>
    <property type="match status" value="1"/>
</dbReference>
<name>A0A369TNN7_9RHOB</name>
<proteinExistence type="inferred from homology"/>
<dbReference type="NCBIfam" id="NF003784">
    <property type="entry name" value="PRK05377.1"/>
    <property type="match status" value="1"/>
</dbReference>
<evidence type="ECO:0000256" key="2">
    <source>
        <dbReference type="ARBA" id="ARBA00010387"/>
    </source>
</evidence>
<dbReference type="RefSeq" id="WP_114510522.1">
    <property type="nucleotide sequence ID" value="NZ_QPMK01000005.1"/>
</dbReference>
<dbReference type="InterPro" id="IPR013785">
    <property type="entry name" value="Aldolase_TIM"/>
</dbReference>
<accession>A0A369TNN7</accession>
<evidence type="ECO:0000256" key="1">
    <source>
        <dbReference type="ARBA" id="ARBA00004714"/>
    </source>
</evidence>
<comment type="caution">
    <text evidence="7">The sequence shown here is derived from an EMBL/GenBank/DDBJ whole genome shotgun (WGS) entry which is preliminary data.</text>
</comment>
<keyword evidence="5" id="KW-0456">Lyase</keyword>
<dbReference type="InterPro" id="IPR000741">
    <property type="entry name" value="FBA_I"/>
</dbReference>
<evidence type="ECO:0000256" key="4">
    <source>
        <dbReference type="ARBA" id="ARBA00023152"/>
    </source>
</evidence>
<keyword evidence="4" id="KW-0324">Glycolysis</keyword>
<sequence length="300" mass="32507">MAQDKATFQAQAVRMTTGRGFIAALDQSGGSTPKALRLYGVEESDYSGEEEMFGEIHKMRARIITAPDFTSDKVLGAILFERTMRGEIEGKPTAQLLWEDRGVVPFLKIDKGLEDEADDVQLMKPMPGLEKLLAEAVEFGIFGTKERSVIKSANAKGIADNVAQQFEVARVVTGAGLVPIIEPEVDIHSETKAEAEVLLLDAILSHLDGLAEGEDVMLKLTIPDVPNLYDPIADHPRVLRVVALSGGYSTDEACARLAQNGKMIASFSRALTEGLSKQQSDAEFNAALGDNIDKIYRASV</sequence>
<dbReference type="UniPathway" id="UPA00109">
    <property type="reaction ID" value="UER00183"/>
</dbReference>
<dbReference type="Pfam" id="PF00274">
    <property type="entry name" value="Glycolytic"/>
    <property type="match status" value="1"/>
</dbReference>
<keyword evidence="8" id="KW-1185">Reference proteome</keyword>
<dbReference type="EC" id="4.1.2.13" evidence="3"/>
<dbReference type="EMBL" id="QPMK01000005">
    <property type="protein sequence ID" value="RDD66472.1"/>
    <property type="molecule type" value="Genomic_DNA"/>
</dbReference>
<evidence type="ECO:0000256" key="6">
    <source>
        <dbReference type="ARBA" id="ARBA00029799"/>
    </source>
</evidence>
<comment type="pathway">
    <text evidence="1">Carbohydrate degradation; glycolysis; D-glyceraldehyde 3-phosphate and glycerone phosphate from D-glucose: step 4/4.</text>
</comment>
<evidence type="ECO:0000313" key="7">
    <source>
        <dbReference type="EMBL" id="RDD66472.1"/>
    </source>
</evidence>
<dbReference type="SUPFAM" id="SSF51569">
    <property type="entry name" value="Aldolase"/>
    <property type="match status" value="1"/>
</dbReference>
<reference evidence="7 8" key="1">
    <citation type="submission" date="2018-07" db="EMBL/GenBank/DDBJ databases">
        <title>Thalassococcus profundi sp. nov., a marine bacterium isolated from deep seawater of Okinawa Trough.</title>
        <authorList>
            <person name="Yu M."/>
        </authorList>
    </citation>
    <scope>NUCLEOTIDE SEQUENCE [LARGE SCALE GENOMIC DNA]</scope>
    <source>
        <strain evidence="7 8">WRAS1</strain>
    </source>
</reference>
<evidence type="ECO:0000313" key="8">
    <source>
        <dbReference type="Proteomes" id="UP000253977"/>
    </source>
</evidence>